<dbReference type="RefSeq" id="WP_236657376.1">
    <property type="nucleotide sequence ID" value="NZ_CP030840.1"/>
</dbReference>
<dbReference type="GO" id="GO:0006006">
    <property type="term" value="P:glucose metabolic process"/>
    <property type="evidence" value="ECO:0007669"/>
    <property type="project" value="UniProtKB-KW"/>
</dbReference>
<accession>A0A2Z5FYM6</accession>
<dbReference type="Gene3D" id="2.130.10.10">
    <property type="entry name" value="YVTN repeat-like/Quinoprotein amine dehydrogenase"/>
    <property type="match status" value="1"/>
</dbReference>
<dbReference type="EMBL" id="CP030840">
    <property type="protein sequence ID" value="AXC11567.1"/>
    <property type="molecule type" value="Genomic_DNA"/>
</dbReference>
<dbReference type="InterPro" id="IPR011048">
    <property type="entry name" value="Haem_d1_sf"/>
</dbReference>
<dbReference type="KEGG" id="abas:ACPOL_2243"/>
<comment type="similarity">
    <text evidence="1">Belongs to the cycloisomerase 2 family.</text>
</comment>
<proteinExistence type="inferred from homology"/>
<dbReference type="PANTHER" id="PTHR30344">
    <property type="entry name" value="6-PHOSPHOGLUCONOLACTONASE-RELATED"/>
    <property type="match status" value="1"/>
</dbReference>
<dbReference type="Proteomes" id="UP000253606">
    <property type="component" value="Chromosome"/>
</dbReference>
<dbReference type="PANTHER" id="PTHR30344:SF1">
    <property type="entry name" value="6-PHOSPHOGLUCONOLACTONASE"/>
    <property type="match status" value="1"/>
</dbReference>
<dbReference type="AlphaFoldDB" id="A0A2Z5FYM6"/>
<evidence type="ECO:0000256" key="3">
    <source>
        <dbReference type="SAM" id="MobiDB-lite"/>
    </source>
</evidence>
<evidence type="ECO:0000313" key="4">
    <source>
        <dbReference type="EMBL" id="AXC11567.1"/>
    </source>
</evidence>
<sequence>MAVAPWLAHDLAWAKASGDDTLFVGTGTNTGSKGIYAYRFDAAKGSLESLGVAAEAPSPSFLALSPDGKVLFAVNEVDSYQGAKTGAVSSYALDRGAGKLTLINTVASGGSGPCHLTTDHTGRVLLVANYSGGSAASFQIGADGKLSEAVSEFHYPSNGPGAGQDKERQNASHAHRATVPPGNRFVLINDLGLDCIHIYHLDAATAKLTANDPAEWRAAAGSGPRALRFHPSGRWAYCVNELTSTVDQLSWDGAAGSLKLIEETALLPEGFHGISRASEIVFDRKGAWAYVANRDNDFLDSFAVDPGTGKLSSLQRTPCGGKIPRHIALGPSQHWLLVANQDSNLIAVYRRDVKTGRLAATGQSFPIQSPQCLLFA</sequence>
<evidence type="ECO:0000256" key="2">
    <source>
        <dbReference type="ARBA" id="ARBA00022526"/>
    </source>
</evidence>
<keyword evidence="2" id="KW-0119">Carbohydrate metabolism</keyword>
<dbReference type="InterPro" id="IPR019405">
    <property type="entry name" value="Lactonase_7-beta_prop"/>
</dbReference>
<protein>
    <submittedName>
        <fullName evidence="4">6-phosphogluconolactonase</fullName>
    </submittedName>
</protein>
<evidence type="ECO:0000313" key="5">
    <source>
        <dbReference type="Proteomes" id="UP000253606"/>
    </source>
</evidence>
<gene>
    <name evidence="4" type="ORF">ACPOL_2243</name>
</gene>
<dbReference type="Pfam" id="PF10282">
    <property type="entry name" value="Lactonase"/>
    <property type="match status" value="1"/>
</dbReference>
<reference evidence="4 5" key="1">
    <citation type="journal article" date="2018" name="Front. Microbiol.">
        <title>Hydrolytic Capabilities as a Key to Environmental Success: Chitinolytic and Cellulolytic Acidobacteria From Acidic Sub-arctic Soils and Boreal Peatlands.</title>
        <authorList>
            <person name="Belova S.E."/>
            <person name="Ravin N.V."/>
            <person name="Pankratov T.A."/>
            <person name="Rakitin A.L."/>
            <person name="Ivanova A.A."/>
            <person name="Beletsky A.V."/>
            <person name="Mardanov A.V."/>
            <person name="Sinninghe Damste J.S."/>
            <person name="Dedysh S.N."/>
        </authorList>
    </citation>
    <scope>NUCLEOTIDE SEQUENCE [LARGE SCALE GENOMIC DNA]</scope>
    <source>
        <strain evidence="4 5">SBC82</strain>
    </source>
</reference>
<organism evidence="4 5">
    <name type="scientific">Acidisarcina polymorpha</name>
    <dbReference type="NCBI Taxonomy" id="2211140"/>
    <lineage>
        <taxon>Bacteria</taxon>
        <taxon>Pseudomonadati</taxon>
        <taxon>Acidobacteriota</taxon>
        <taxon>Terriglobia</taxon>
        <taxon>Terriglobales</taxon>
        <taxon>Acidobacteriaceae</taxon>
        <taxon>Acidisarcina</taxon>
    </lineage>
</organism>
<dbReference type="SUPFAM" id="SSF51004">
    <property type="entry name" value="C-terminal (heme d1) domain of cytochrome cd1-nitrite reductase"/>
    <property type="match status" value="1"/>
</dbReference>
<evidence type="ECO:0000256" key="1">
    <source>
        <dbReference type="ARBA" id="ARBA00005564"/>
    </source>
</evidence>
<dbReference type="GO" id="GO:0017057">
    <property type="term" value="F:6-phosphogluconolactonase activity"/>
    <property type="evidence" value="ECO:0007669"/>
    <property type="project" value="TreeGrafter"/>
</dbReference>
<dbReference type="InterPro" id="IPR015943">
    <property type="entry name" value="WD40/YVTN_repeat-like_dom_sf"/>
</dbReference>
<keyword evidence="2" id="KW-0313">Glucose metabolism</keyword>
<feature type="region of interest" description="Disordered" evidence="3">
    <location>
        <begin position="154"/>
        <end position="177"/>
    </location>
</feature>
<name>A0A2Z5FYM6_9BACT</name>
<keyword evidence="5" id="KW-1185">Reference proteome</keyword>
<dbReference type="InterPro" id="IPR050282">
    <property type="entry name" value="Cycloisomerase_2"/>
</dbReference>